<name>A0A6L2PQV9_COPFO</name>
<comment type="subcellular location">
    <subcellularLocation>
        <location evidence="1">Mitochondrion outer membrane</location>
    </subcellularLocation>
</comment>
<dbReference type="EMBL" id="BLKM01000514">
    <property type="protein sequence ID" value="GFG34953.1"/>
    <property type="molecule type" value="Genomic_DNA"/>
</dbReference>
<organism evidence="8 9">
    <name type="scientific">Coptotermes formosanus</name>
    <name type="common">Formosan subterranean termite</name>
    <dbReference type="NCBI Taxonomy" id="36987"/>
    <lineage>
        <taxon>Eukaryota</taxon>
        <taxon>Metazoa</taxon>
        <taxon>Ecdysozoa</taxon>
        <taxon>Arthropoda</taxon>
        <taxon>Hexapoda</taxon>
        <taxon>Insecta</taxon>
        <taxon>Pterygota</taxon>
        <taxon>Neoptera</taxon>
        <taxon>Polyneoptera</taxon>
        <taxon>Dictyoptera</taxon>
        <taxon>Blattodea</taxon>
        <taxon>Blattoidea</taxon>
        <taxon>Termitoidae</taxon>
        <taxon>Rhinotermitidae</taxon>
        <taxon>Coptotermes</taxon>
    </lineage>
</organism>
<sequence>MEALETAISYWDDALAAYNSLSTVGAPLTVTSSEEAEFCRELQGLLDAAYRLQDQCELLFLDQRSVLFRAASSTRLQAGITSSPESFVSAQDEVADLREFEEFVDIFPDSDSLPLYQSALQKLEQDGIPYRCLRTQMVHCSSDVEFLGKLHCVRLAFQYLFRDSATWVWFADTGRQLLADLLIYAEKV</sequence>
<dbReference type="GO" id="GO:0005741">
    <property type="term" value="C:mitochondrial outer membrane"/>
    <property type="evidence" value="ECO:0007669"/>
    <property type="project" value="UniProtKB-SubCell"/>
</dbReference>
<keyword evidence="3" id="KW-0812">Transmembrane</keyword>
<comment type="similarity">
    <text evidence="2">Belongs to the mitoguardin family.</text>
</comment>
<comment type="caution">
    <text evidence="8">The sequence shown here is derived from an EMBL/GenBank/DDBJ whole genome shotgun (WGS) entry which is preliminary data.</text>
</comment>
<dbReference type="OrthoDB" id="8186131at2759"/>
<dbReference type="Proteomes" id="UP000502823">
    <property type="component" value="Unassembled WGS sequence"/>
</dbReference>
<keyword evidence="4" id="KW-1000">Mitochondrion outer membrane</keyword>
<dbReference type="PANTHER" id="PTHR21508">
    <property type="entry name" value="MITOGUARDIN"/>
    <property type="match status" value="1"/>
</dbReference>
<dbReference type="GO" id="GO:0008053">
    <property type="term" value="P:mitochondrial fusion"/>
    <property type="evidence" value="ECO:0007669"/>
    <property type="project" value="InterPro"/>
</dbReference>
<keyword evidence="7" id="KW-0472">Membrane</keyword>
<accession>A0A6L2PQV9</accession>
<evidence type="ECO:0000256" key="6">
    <source>
        <dbReference type="ARBA" id="ARBA00023128"/>
    </source>
</evidence>
<dbReference type="PANTHER" id="PTHR21508:SF5">
    <property type="entry name" value="MITOGUARDIN"/>
    <property type="match status" value="1"/>
</dbReference>
<dbReference type="InParanoid" id="A0A6L2PQV9"/>
<evidence type="ECO:0000256" key="5">
    <source>
        <dbReference type="ARBA" id="ARBA00022989"/>
    </source>
</evidence>
<reference evidence="9" key="1">
    <citation type="submission" date="2020-01" db="EMBL/GenBank/DDBJ databases">
        <title>Draft genome sequence of the Termite Coptotermes fromosanus.</title>
        <authorList>
            <person name="Itakura S."/>
            <person name="Yosikawa Y."/>
            <person name="Umezawa K."/>
        </authorList>
    </citation>
    <scope>NUCLEOTIDE SEQUENCE [LARGE SCALE GENOMIC DNA]</scope>
</reference>
<evidence type="ECO:0000313" key="8">
    <source>
        <dbReference type="EMBL" id="GFG34953.1"/>
    </source>
</evidence>
<evidence type="ECO:0000256" key="1">
    <source>
        <dbReference type="ARBA" id="ARBA00004294"/>
    </source>
</evidence>
<evidence type="ECO:0000313" key="9">
    <source>
        <dbReference type="Proteomes" id="UP000502823"/>
    </source>
</evidence>
<keyword evidence="9" id="KW-1185">Reference proteome</keyword>
<evidence type="ECO:0000256" key="2">
    <source>
        <dbReference type="ARBA" id="ARBA00008969"/>
    </source>
</evidence>
<evidence type="ECO:0000256" key="4">
    <source>
        <dbReference type="ARBA" id="ARBA00022787"/>
    </source>
</evidence>
<dbReference type="Pfam" id="PF10265">
    <property type="entry name" value="Miga"/>
    <property type="match status" value="1"/>
</dbReference>
<keyword evidence="6" id="KW-0496">Mitochondrion</keyword>
<dbReference type="InterPro" id="IPR019392">
    <property type="entry name" value="Miga"/>
</dbReference>
<dbReference type="AlphaFoldDB" id="A0A6L2PQV9"/>
<evidence type="ECO:0000256" key="7">
    <source>
        <dbReference type="ARBA" id="ARBA00023136"/>
    </source>
</evidence>
<proteinExistence type="inferred from homology"/>
<gene>
    <name evidence="8" type="ORF">Cfor_08592</name>
</gene>
<protein>
    <submittedName>
        <fullName evidence="8">Uncharacterized protein</fullName>
    </submittedName>
</protein>
<evidence type="ECO:0000256" key="3">
    <source>
        <dbReference type="ARBA" id="ARBA00022692"/>
    </source>
</evidence>
<keyword evidence="5" id="KW-1133">Transmembrane helix</keyword>